<evidence type="ECO:0000313" key="3">
    <source>
        <dbReference type="EMBL" id="MFB9571902.1"/>
    </source>
</evidence>
<evidence type="ECO:0000313" key="4">
    <source>
        <dbReference type="Proteomes" id="UP001589710"/>
    </source>
</evidence>
<dbReference type="Pfam" id="PF04679">
    <property type="entry name" value="DNA_ligase_A_C"/>
    <property type="match status" value="1"/>
</dbReference>
<dbReference type="EC" id="6.5.1.1" evidence="1"/>
<comment type="caution">
    <text evidence="3">The sequence shown here is derived from an EMBL/GenBank/DDBJ whole genome shotgun (WGS) entry which is preliminary data.</text>
</comment>
<organism evidence="3 4">
    <name type="scientific">Streptomyces yanii</name>
    <dbReference type="NCBI Taxonomy" id="78510"/>
    <lineage>
        <taxon>Bacteria</taxon>
        <taxon>Bacillati</taxon>
        <taxon>Actinomycetota</taxon>
        <taxon>Actinomycetes</taxon>
        <taxon>Kitasatosporales</taxon>
        <taxon>Streptomycetaceae</taxon>
        <taxon>Streptomyces</taxon>
    </lineage>
</organism>
<protein>
    <recommendedName>
        <fullName evidence="1">DNA ligase (ATP)</fullName>
        <ecNumber evidence="1">6.5.1.1</ecNumber>
    </recommendedName>
</protein>
<dbReference type="Proteomes" id="UP001589710">
    <property type="component" value="Unassembled WGS sequence"/>
</dbReference>
<reference evidence="3 4" key="1">
    <citation type="submission" date="2024-09" db="EMBL/GenBank/DDBJ databases">
        <authorList>
            <person name="Sun Q."/>
            <person name="Mori K."/>
        </authorList>
    </citation>
    <scope>NUCLEOTIDE SEQUENCE [LARGE SCALE GENOMIC DNA]</scope>
    <source>
        <strain evidence="3 4">JCM 3331</strain>
    </source>
</reference>
<accession>A0ABV5R221</accession>
<keyword evidence="4" id="KW-1185">Reference proteome</keyword>
<gene>
    <name evidence="3" type="ORF">ACFFTL_06000</name>
</gene>
<dbReference type="EMBL" id="JBHMCG010000024">
    <property type="protein sequence ID" value="MFB9571902.1"/>
    <property type="molecule type" value="Genomic_DNA"/>
</dbReference>
<feature type="domain" description="DNA ligase ATP-dependent C-terminal" evidence="2">
    <location>
        <begin position="13"/>
        <end position="107"/>
    </location>
</feature>
<evidence type="ECO:0000259" key="2">
    <source>
        <dbReference type="Pfam" id="PF04679"/>
    </source>
</evidence>
<evidence type="ECO:0000256" key="1">
    <source>
        <dbReference type="ARBA" id="ARBA00012727"/>
    </source>
</evidence>
<proteinExistence type="predicted"/>
<dbReference type="RefSeq" id="WP_345516193.1">
    <property type="nucleotide sequence ID" value="NZ_BAAAXD010000035.1"/>
</dbReference>
<name>A0ABV5R221_9ACTN</name>
<dbReference type="InterPro" id="IPR012309">
    <property type="entry name" value="DNA_ligase_ATP-dep_C"/>
</dbReference>
<dbReference type="Gene3D" id="2.40.50.140">
    <property type="entry name" value="Nucleic acid-binding proteins"/>
    <property type="match status" value="1"/>
</dbReference>
<sequence>MGAVSGPLSAPRTLLLARYDTAGQLRYVGRSTVLSSRAARSVAGRLAPADGPHPWEGRSFSARWGSTELLDVVLVRPAVVVEVAVDTAVDPSGRWRHPVRMHRVRTDLAPVDVELVRAS</sequence>
<dbReference type="InterPro" id="IPR012340">
    <property type="entry name" value="NA-bd_OB-fold"/>
</dbReference>